<dbReference type="Pfam" id="PF08442">
    <property type="entry name" value="ATP-grasp_2"/>
    <property type="match status" value="1"/>
</dbReference>
<dbReference type="InterPro" id="IPR016102">
    <property type="entry name" value="Succinyl-CoA_synth-like"/>
</dbReference>
<comment type="similarity">
    <text evidence="1 10">Belongs to the succinate/malate CoA ligase beta subunit family.</text>
</comment>
<dbReference type="PROSITE" id="PS01217">
    <property type="entry name" value="SUCCINYL_COA_LIG_3"/>
    <property type="match status" value="1"/>
</dbReference>
<comment type="catalytic activity">
    <reaction evidence="8">
        <text>(S)-malate + ATP + CoA = (S)-malyl-CoA + ADP + phosphate</text>
        <dbReference type="Rhea" id="RHEA:26193"/>
        <dbReference type="ChEBI" id="CHEBI:15589"/>
        <dbReference type="ChEBI" id="CHEBI:30616"/>
        <dbReference type="ChEBI" id="CHEBI:43474"/>
        <dbReference type="ChEBI" id="CHEBI:57287"/>
        <dbReference type="ChEBI" id="CHEBI:57317"/>
        <dbReference type="ChEBI" id="CHEBI:456216"/>
        <dbReference type="EC" id="6.2.1.9"/>
    </reaction>
</comment>
<comment type="function">
    <text evidence="10">Succinyl-CoA synthetase functions in the citric acid cycle (TCA), coupling the hydrolysis of succinyl-CoA to the synthesis of either ATP or GTP and thus represents the only step of substrate-level phosphorylation in the TCA. The beta subunit provides nucleotide specificity of the enzyme and binds the substrate succinate, while the binding sites for coenzyme A and phosphate are found in the alpha subunit.</text>
</comment>
<dbReference type="GO" id="GO:0004776">
    <property type="term" value="F:succinate-CoA ligase (GDP-forming) activity"/>
    <property type="evidence" value="ECO:0007669"/>
    <property type="project" value="RHEA"/>
</dbReference>
<dbReference type="GO" id="GO:0042709">
    <property type="term" value="C:succinate-CoA ligase complex"/>
    <property type="evidence" value="ECO:0007669"/>
    <property type="project" value="UniProtKB-ARBA"/>
</dbReference>
<dbReference type="InterPro" id="IPR017866">
    <property type="entry name" value="Succ-CoA_synthase_bsu_CS"/>
</dbReference>
<dbReference type="InterPro" id="IPR005811">
    <property type="entry name" value="SUCC_ACL_C"/>
</dbReference>
<dbReference type="GO" id="GO:0016301">
    <property type="term" value="F:kinase activity"/>
    <property type="evidence" value="ECO:0007669"/>
    <property type="project" value="UniProtKB-KW"/>
</dbReference>
<comment type="subunit">
    <text evidence="10">Heterotetramer of two alpha and two beta subunits.</text>
</comment>
<reference evidence="12 13" key="1">
    <citation type="submission" date="2019-06" db="EMBL/GenBank/DDBJ databases">
        <title>Genomic Encyclopedia of Archaeal and Bacterial Type Strains, Phase II (KMG-II): from individual species to whole genera.</title>
        <authorList>
            <person name="Goeker M."/>
        </authorList>
    </citation>
    <scope>NUCLEOTIDE SEQUENCE [LARGE SCALE GENOMIC DNA]</scope>
    <source>
        <strain evidence="12 13">DSM 18423</strain>
    </source>
</reference>
<dbReference type="PIRSF" id="PIRSF001554">
    <property type="entry name" value="SucCS_beta"/>
    <property type="match status" value="1"/>
</dbReference>
<keyword evidence="6 10" id="KW-0067">ATP-binding</keyword>
<sequence length="405" mass="43054">MHAARLPKRPNREGEPMDIHEHQAKDLLKRFGMPVPDGGIAFAPEQAMHEARKLGFPVVVKAQVHAGGRGAAGGVKLCQSEAEVSAFASSLLGRNLVTKQTDANGKPVHRLLVEQATDIGKELYLGLVLDRKSERIMIVASREGGMEIEDLAEEQPDALIRMVIDPAVGLAPFQSRELAFRLGMAGAQVAQFATILRACYRAFRDQDATMVEINPLVITGSGDLVALDAKMSFDTNALFRRPEVAALRDPGQEDPREDAAAEHGLSYVGLEGDIGCIINGAGLAMATMDMIQLAGGQPANFLDIGGGASAERVVAAFRTVLSDPNVSVILVNIFAGINRCDWVAAGVVQAYRELNLSLPVVVRLAGTNVEEGRRIITQSGLPLLSADTLAEAAATAVAARPRMAA</sequence>
<dbReference type="NCBIfam" id="NF001913">
    <property type="entry name" value="PRK00696.1"/>
    <property type="match status" value="1"/>
</dbReference>
<evidence type="ECO:0000256" key="5">
    <source>
        <dbReference type="ARBA" id="ARBA00022741"/>
    </source>
</evidence>
<keyword evidence="7 10" id="KW-0460">Magnesium</keyword>
<feature type="binding site" evidence="10">
    <location>
        <position position="114"/>
    </location>
    <ligand>
        <name>ATP</name>
        <dbReference type="ChEBI" id="CHEBI:30616"/>
    </ligand>
</feature>
<evidence type="ECO:0000256" key="7">
    <source>
        <dbReference type="ARBA" id="ARBA00022842"/>
    </source>
</evidence>
<dbReference type="GO" id="GO:0006104">
    <property type="term" value="P:succinyl-CoA metabolic process"/>
    <property type="evidence" value="ECO:0007669"/>
    <property type="project" value="TreeGrafter"/>
</dbReference>
<keyword evidence="12" id="KW-0418">Kinase</keyword>
<evidence type="ECO:0000256" key="3">
    <source>
        <dbReference type="ARBA" id="ARBA00022598"/>
    </source>
</evidence>
<feature type="binding site" evidence="10">
    <location>
        <begin position="68"/>
        <end position="70"/>
    </location>
    <ligand>
        <name>ATP</name>
        <dbReference type="ChEBI" id="CHEBI:30616"/>
    </ligand>
</feature>
<keyword evidence="12" id="KW-0808">Transferase</keyword>
<feature type="binding site" evidence="10">
    <location>
        <position position="214"/>
    </location>
    <ligand>
        <name>Mg(2+)</name>
        <dbReference type="ChEBI" id="CHEBI:18420"/>
    </ligand>
</feature>
<dbReference type="Proteomes" id="UP000320582">
    <property type="component" value="Unassembled WGS sequence"/>
</dbReference>
<accession>A0A543KG61</accession>
<comment type="caution">
    <text evidence="10">Lacks conserved residue(s) required for the propagation of feature annotation.</text>
</comment>
<keyword evidence="5 10" id="KW-0547">Nucleotide-binding</keyword>
<dbReference type="GO" id="GO:0050074">
    <property type="term" value="F:malate-CoA ligase activity"/>
    <property type="evidence" value="ECO:0007669"/>
    <property type="project" value="UniProtKB-EC"/>
</dbReference>
<dbReference type="GO" id="GO:0004775">
    <property type="term" value="F:succinate-CoA ligase (ADP-forming) activity"/>
    <property type="evidence" value="ECO:0007669"/>
    <property type="project" value="UniProtKB-UniRule"/>
</dbReference>
<evidence type="ECO:0000256" key="1">
    <source>
        <dbReference type="ARBA" id="ARBA00009182"/>
    </source>
</evidence>
<dbReference type="GO" id="GO:0005524">
    <property type="term" value="F:ATP binding"/>
    <property type="evidence" value="ECO:0007669"/>
    <property type="project" value="UniProtKB-UniRule"/>
</dbReference>
<keyword evidence="2 10" id="KW-0816">Tricarboxylic acid cycle</keyword>
<dbReference type="GO" id="GO:0005829">
    <property type="term" value="C:cytosol"/>
    <property type="evidence" value="ECO:0007669"/>
    <property type="project" value="TreeGrafter"/>
</dbReference>
<dbReference type="FunFam" id="3.30.470.20:FF:000002">
    <property type="entry name" value="Succinate--CoA ligase [ADP-forming] subunit beta"/>
    <property type="match status" value="1"/>
</dbReference>
<keyword evidence="3 10" id="KW-0436">Ligase</keyword>
<feature type="binding site" evidence="10">
    <location>
        <position position="61"/>
    </location>
    <ligand>
        <name>ATP</name>
        <dbReference type="ChEBI" id="CHEBI:30616"/>
    </ligand>
</feature>
<gene>
    <name evidence="10" type="primary">sucC</name>
    <name evidence="12" type="ORF">BD293_2707</name>
</gene>
<evidence type="ECO:0000256" key="8">
    <source>
        <dbReference type="ARBA" id="ARBA00052241"/>
    </source>
</evidence>
<dbReference type="NCBIfam" id="NF010647">
    <property type="entry name" value="PRK14046.1"/>
    <property type="match status" value="1"/>
</dbReference>
<comment type="catalytic activity">
    <reaction evidence="10">
        <text>succinate + ATP + CoA = succinyl-CoA + ADP + phosphate</text>
        <dbReference type="Rhea" id="RHEA:17661"/>
        <dbReference type="ChEBI" id="CHEBI:30031"/>
        <dbReference type="ChEBI" id="CHEBI:30616"/>
        <dbReference type="ChEBI" id="CHEBI:43474"/>
        <dbReference type="ChEBI" id="CHEBI:57287"/>
        <dbReference type="ChEBI" id="CHEBI:57292"/>
        <dbReference type="ChEBI" id="CHEBI:456216"/>
        <dbReference type="EC" id="6.2.1.5"/>
    </reaction>
</comment>
<dbReference type="Gene3D" id="3.30.470.20">
    <property type="entry name" value="ATP-grasp fold, B domain"/>
    <property type="match status" value="1"/>
</dbReference>
<comment type="cofactor">
    <cofactor evidence="10">
        <name>Mg(2+)</name>
        <dbReference type="ChEBI" id="CHEBI:18420"/>
    </cofactor>
    <text evidence="10">Binds 1 Mg(2+) ion per subunit.</text>
</comment>
<evidence type="ECO:0000259" key="11">
    <source>
        <dbReference type="PROSITE" id="PS50975"/>
    </source>
</evidence>
<dbReference type="FunFam" id="3.30.1490.20:FF:000002">
    <property type="entry name" value="Succinate--CoA ligase [ADP-forming] subunit beta"/>
    <property type="match status" value="1"/>
</dbReference>
<dbReference type="InterPro" id="IPR013650">
    <property type="entry name" value="ATP-grasp_succ-CoA_synth-type"/>
</dbReference>
<dbReference type="UniPathway" id="UPA00223">
    <property type="reaction ID" value="UER00999"/>
</dbReference>
<evidence type="ECO:0000256" key="4">
    <source>
        <dbReference type="ARBA" id="ARBA00022723"/>
    </source>
</evidence>
<dbReference type="InterPro" id="IPR011761">
    <property type="entry name" value="ATP-grasp"/>
</dbReference>
<evidence type="ECO:0000256" key="6">
    <source>
        <dbReference type="ARBA" id="ARBA00022840"/>
    </source>
</evidence>
<dbReference type="PROSITE" id="PS50975">
    <property type="entry name" value="ATP_GRASP"/>
    <property type="match status" value="1"/>
</dbReference>
<evidence type="ECO:0000256" key="2">
    <source>
        <dbReference type="ARBA" id="ARBA00022532"/>
    </source>
</evidence>
<feature type="binding site" evidence="10">
    <location>
        <position position="228"/>
    </location>
    <ligand>
        <name>Mg(2+)</name>
        <dbReference type="ChEBI" id="CHEBI:18420"/>
    </ligand>
</feature>
<evidence type="ECO:0000313" key="12">
    <source>
        <dbReference type="EMBL" id="TQM94052.1"/>
    </source>
</evidence>
<dbReference type="HAMAP" id="MF_00558">
    <property type="entry name" value="Succ_CoA_beta"/>
    <property type="match status" value="1"/>
</dbReference>
<dbReference type="EC" id="6.2.1.5" evidence="10"/>
<comment type="pathway">
    <text evidence="9">One-carbon metabolism; formaldehyde assimilation via serine pathway.</text>
</comment>
<dbReference type="InterPro" id="IPR013815">
    <property type="entry name" value="ATP_grasp_subdomain_1"/>
</dbReference>
<dbReference type="SUPFAM" id="SSF56059">
    <property type="entry name" value="Glutathione synthetase ATP-binding domain-like"/>
    <property type="match status" value="1"/>
</dbReference>
<dbReference type="EMBL" id="VFPT01000001">
    <property type="protein sequence ID" value="TQM94052.1"/>
    <property type="molecule type" value="Genomic_DNA"/>
</dbReference>
<keyword evidence="4 10" id="KW-0479">Metal-binding</keyword>
<name>A0A543KG61_9RHOB</name>
<dbReference type="NCBIfam" id="TIGR01016">
    <property type="entry name" value="sucCoAbeta"/>
    <property type="match status" value="1"/>
</dbReference>
<dbReference type="Pfam" id="PF00549">
    <property type="entry name" value="Ligase_CoA"/>
    <property type="match status" value="1"/>
</dbReference>
<dbReference type="SUPFAM" id="SSF52210">
    <property type="entry name" value="Succinyl-CoA synthetase domains"/>
    <property type="match status" value="1"/>
</dbReference>
<dbReference type="PANTHER" id="PTHR11815">
    <property type="entry name" value="SUCCINYL-COA SYNTHETASE BETA CHAIN"/>
    <property type="match status" value="1"/>
</dbReference>
<comment type="catalytic activity">
    <reaction evidence="10">
        <text>GTP + succinate + CoA = succinyl-CoA + GDP + phosphate</text>
        <dbReference type="Rhea" id="RHEA:22120"/>
        <dbReference type="ChEBI" id="CHEBI:30031"/>
        <dbReference type="ChEBI" id="CHEBI:37565"/>
        <dbReference type="ChEBI" id="CHEBI:43474"/>
        <dbReference type="ChEBI" id="CHEBI:57287"/>
        <dbReference type="ChEBI" id="CHEBI:57292"/>
        <dbReference type="ChEBI" id="CHEBI:58189"/>
    </reaction>
</comment>
<dbReference type="FunFam" id="3.40.50.261:FF:000001">
    <property type="entry name" value="Succinate--CoA ligase [ADP-forming] subunit beta"/>
    <property type="match status" value="1"/>
</dbReference>
<dbReference type="GO" id="GO:0000287">
    <property type="term" value="F:magnesium ion binding"/>
    <property type="evidence" value="ECO:0007669"/>
    <property type="project" value="UniProtKB-UniRule"/>
</dbReference>
<dbReference type="PANTHER" id="PTHR11815:SF10">
    <property type="entry name" value="SUCCINATE--COA LIGASE [GDP-FORMING] SUBUNIT BETA, MITOCHONDRIAL"/>
    <property type="match status" value="1"/>
</dbReference>
<keyword evidence="13" id="KW-1185">Reference proteome</keyword>
<dbReference type="AlphaFoldDB" id="A0A543KG61"/>
<comment type="pathway">
    <text evidence="10">Carbohydrate metabolism; tricarboxylic acid cycle; succinate from succinyl-CoA (ligase route): step 1/1.</text>
</comment>
<dbReference type="InterPro" id="IPR005809">
    <property type="entry name" value="Succ_CoA_ligase-like_bsu"/>
</dbReference>
<feature type="binding site" evidence="10">
    <location>
        <position position="279"/>
    </location>
    <ligand>
        <name>substrate</name>
        <note>ligand shared with subunit alpha</note>
    </ligand>
</feature>
<feature type="binding site" evidence="10">
    <location>
        <position position="122"/>
    </location>
    <ligand>
        <name>ATP</name>
        <dbReference type="ChEBI" id="CHEBI:30616"/>
    </ligand>
</feature>
<evidence type="ECO:0000256" key="9">
    <source>
        <dbReference type="ARBA" id="ARBA00060690"/>
    </source>
</evidence>
<feature type="binding site" evidence="10">
    <location>
        <position position="117"/>
    </location>
    <ligand>
        <name>ATP</name>
        <dbReference type="ChEBI" id="CHEBI:30616"/>
    </ligand>
</feature>
<evidence type="ECO:0000313" key="13">
    <source>
        <dbReference type="Proteomes" id="UP000320582"/>
    </source>
</evidence>
<dbReference type="Gene3D" id="3.30.1490.20">
    <property type="entry name" value="ATP-grasp fold, A domain"/>
    <property type="match status" value="1"/>
</dbReference>
<organism evidence="12 13">
    <name type="scientific">Roseinatronobacter monicus</name>
    <dbReference type="NCBI Taxonomy" id="393481"/>
    <lineage>
        <taxon>Bacteria</taxon>
        <taxon>Pseudomonadati</taxon>
        <taxon>Pseudomonadota</taxon>
        <taxon>Alphaproteobacteria</taxon>
        <taxon>Rhodobacterales</taxon>
        <taxon>Paracoccaceae</taxon>
        <taxon>Roseinatronobacter</taxon>
    </lineage>
</organism>
<dbReference type="Gene3D" id="3.40.50.261">
    <property type="entry name" value="Succinyl-CoA synthetase domains"/>
    <property type="match status" value="1"/>
</dbReference>
<proteinExistence type="inferred from homology"/>
<comment type="caution">
    <text evidence="12">The sequence shown here is derived from an EMBL/GenBank/DDBJ whole genome shotgun (WGS) entry which is preliminary data.</text>
</comment>
<dbReference type="GO" id="GO:0006099">
    <property type="term" value="P:tricarboxylic acid cycle"/>
    <property type="evidence" value="ECO:0007669"/>
    <property type="project" value="UniProtKB-UniRule"/>
</dbReference>
<feature type="domain" description="ATP-grasp" evidence="11">
    <location>
        <begin position="25"/>
        <end position="244"/>
    </location>
</feature>
<protein>
    <recommendedName>
        <fullName evidence="10">Succinate--CoA ligase [ADP-forming] subunit beta</fullName>
        <ecNumber evidence="10">6.2.1.5</ecNumber>
    </recommendedName>
    <alternativeName>
        <fullName evidence="10">Succinyl-CoA synthetase subunit beta</fullName>
        <shortName evidence="10">SCS-beta</shortName>
    </alternativeName>
</protein>
<evidence type="ECO:0000256" key="10">
    <source>
        <dbReference type="HAMAP-Rule" id="MF_00558"/>
    </source>
</evidence>